<evidence type="ECO:0000313" key="2">
    <source>
        <dbReference type="Proteomes" id="UP000821866"/>
    </source>
</evidence>
<dbReference type="EMBL" id="JABSTU010000001">
    <property type="protein sequence ID" value="KAH8039235.1"/>
    <property type="molecule type" value="Genomic_DNA"/>
</dbReference>
<name>A0A9J6EXG3_RHIMP</name>
<protein>
    <submittedName>
        <fullName evidence="1">Uncharacterized protein</fullName>
    </submittedName>
</protein>
<evidence type="ECO:0000313" key="1">
    <source>
        <dbReference type="EMBL" id="KAH8039235.1"/>
    </source>
</evidence>
<dbReference type="AlphaFoldDB" id="A0A9J6EXG3"/>
<dbReference type="Proteomes" id="UP000821866">
    <property type="component" value="Chromosome 1"/>
</dbReference>
<accession>A0A9J6EXG3</accession>
<comment type="caution">
    <text evidence="1">The sequence shown here is derived from an EMBL/GenBank/DDBJ whole genome shotgun (WGS) entry which is preliminary data.</text>
</comment>
<gene>
    <name evidence="1" type="ORF">HPB51_005481</name>
</gene>
<organism evidence="1 2">
    <name type="scientific">Rhipicephalus microplus</name>
    <name type="common">Cattle tick</name>
    <name type="synonym">Boophilus microplus</name>
    <dbReference type="NCBI Taxonomy" id="6941"/>
    <lineage>
        <taxon>Eukaryota</taxon>
        <taxon>Metazoa</taxon>
        <taxon>Ecdysozoa</taxon>
        <taxon>Arthropoda</taxon>
        <taxon>Chelicerata</taxon>
        <taxon>Arachnida</taxon>
        <taxon>Acari</taxon>
        <taxon>Parasitiformes</taxon>
        <taxon>Ixodida</taxon>
        <taxon>Ixodoidea</taxon>
        <taxon>Ixodidae</taxon>
        <taxon>Rhipicephalinae</taxon>
        <taxon>Rhipicephalus</taxon>
        <taxon>Boophilus</taxon>
    </lineage>
</organism>
<proteinExistence type="predicted"/>
<reference evidence="1" key="2">
    <citation type="submission" date="2021-09" db="EMBL/GenBank/DDBJ databases">
        <authorList>
            <person name="Jia N."/>
            <person name="Wang J."/>
            <person name="Shi W."/>
            <person name="Du L."/>
            <person name="Sun Y."/>
            <person name="Zhan W."/>
            <person name="Jiang J."/>
            <person name="Wang Q."/>
            <person name="Zhang B."/>
            <person name="Ji P."/>
            <person name="Sakyi L.B."/>
            <person name="Cui X."/>
            <person name="Yuan T."/>
            <person name="Jiang B."/>
            <person name="Yang W."/>
            <person name="Lam T.T.-Y."/>
            <person name="Chang Q."/>
            <person name="Ding S."/>
            <person name="Wang X."/>
            <person name="Zhu J."/>
            <person name="Ruan X."/>
            <person name="Zhao L."/>
            <person name="Wei J."/>
            <person name="Que T."/>
            <person name="Du C."/>
            <person name="Cheng J."/>
            <person name="Dai P."/>
            <person name="Han X."/>
            <person name="Huang E."/>
            <person name="Gao Y."/>
            <person name="Liu J."/>
            <person name="Shao H."/>
            <person name="Ye R."/>
            <person name="Li L."/>
            <person name="Wei W."/>
            <person name="Wang X."/>
            <person name="Wang C."/>
            <person name="Huo Q."/>
            <person name="Li W."/>
            <person name="Guo W."/>
            <person name="Chen H."/>
            <person name="Chen S."/>
            <person name="Zhou L."/>
            <person name="Zhou L."/>
            <person name="Ni X."/>
            <person name="Tian J."/>
            <person name="Zhou Y."/>
            <person name="Sheng Y."/>
            <person name="Liu T."/>
            <person name="Pan Y."/>
            <person name="Xia L."/>
            <person name="Li J."/>
            <person name="Zhao F."/>
            <person name="Cao W."/>
        </authorList>
    </citation>
    <scope>NUCLEOTIDE SEQUENCE</scope>
    <source>
        <strain evidence="1">Rmic-2018</strain>
        <tissue evidence="1">Larvae</tissue>
    </source>
</reference>
<sequence length="273" mass="29628">MTGNPSLPALREGGVRARLRMRVLLNLASGGVEEREREDTPFEDFDRTKGAGIAGRRLQASSQAAVAPFPLPLFRLAILSLGGYSSALVAPTTEHSTNDVQICPVPSRLSKLCGVSAIFLPREQITHLGSWSAAPLLPQAAHFRRMEAAAVQKITTHQGSACVGRSVRAYQFRASALAYFLPSGALCRSRWAHTTFHTPRCCSHGCRAGSRLGPALLAPSDTAIPLVLRVRLVTLYYISYVRRDAATASNARRWASKSVSARLEILSLQMRPP</sequence>
<reference evidence="1" key="1">
    <citation type="journal article" date="2020" name="Cell">
        <title>Large-Scale Comparative Analyses of Tick Genomes Elucidate Their Genetic Diversity and Vector Capacities.</title>
        <authorList>
            <consortium name="Tick Genome and Microbiome Consortium (TIGMIC)"/>
            <person name="Jia N."/>
            <person name="Wang J."/>
            <person name="Shi W."/>
            <person name="Du L."/>
            <person name="Sun Y."/>
            <person name="Zhan W."/>
            <person name="Jiang J.F."/>
            <person name="Wang Q."/>
            <person name="Zhang B."/>
            <person name="Ji P."/>
            <person name="Bell-Sakyi L."/>
            <person name="Cui X.M."/>
            <person name="Yuan T.T."/>
            <person name="Jiang B.G."/>
            <person name="Yang W.F."/>
            <person name="Lam T.T."/>
            <person name="Chang Q.C."/>
            <person name="Ding S.J."/>
            <person name="Wang X.J."/>
            <person name="Zhu J.G."/>
            <person name="Ruan X.D."/>
            <person name="Zhao L."/>
            <person name="Wei J.T."/>
            <person name="Ye R.Z."/>
            <person name="Que T.C."/>
            <person name="Du C.H."/>
            <person name="Zhou Y.H."/>
            <person name="Cheng J.X."/>
            <person name="Dai P.F."/>
            <person name="Guo W.B."/>
            <person name="Han X.H."/>
            <person name="Huang E.J."/>
            <person name="Li L.F."/>
            <person name="Wei W."/>
            <person name="Gao Y.C."/>
            <person name="Liu J.Z."/>
            <person name="Shao H.Z."/>
            <person name="Wang X."/>
            <person name="Wang C.C."/>
            <person name="Yang T.C."/>
            <person name="Huo Q.B."/>
            <person name="Li W."/>
            <person name="Chen H.Y."/>
            <person name="Chen S.E."/>
            <person name="Zhou L.G."/>
            <person name="Ni X.B."/>
            <person name="Tian J.H."/>
            <person name="Sheng Y."/>
            <person name="Liu T."/>
            <person name="Pan Y.S."/>
            <person name="Xia L.Y."/>
            <person name="Li J."/>
            <person name="Zhao F."/>
            <person name="Cao W.C."/>
        </authorList>
    </citation>
    <scope>NUCLEOTIDE SEQUENCE</scope>
    <source>
        <strain evidence="1">Rmic-2018</strain>
    </source>
</reference>
<keyword evidence="2" id="KW-1185">Reference proteome</keyword>